<gene>
    <name evidence="2" type="ORF">DWX79_07150</name>
</gene>
<evidence type="ECO:0000313" key="3">
    <source>
        <dbReference type="Proteomes" id="UP000285462"/>
    </source>
</evidence>
<protein>
    <submittedName>
        <fullName evidence="2">Uncharacterized protein</fullName>
    </submittedName>
</protein>
<organism evidence="2 3">
    <name type="scientific">Bifidobacterium adolescentis</name>
    <dbReference type="NCBI Taxonomy" id="1680"/>
    <lineage>
        <taxon>Bacteria</taxon>
        <taxon>Bacillati</taxon>
        <taxon>Actinomycetota</taxon>
        <taxon>Actinomycetes</taxon>
        <taxon>Bifidobacteriales</taxon>
        <taxon>Bifidobacteriaceae</taxon>
        <taxon>Bifidobacterium</taxon>
    </lineage>
</organism>
<accession>A0A412K6U4</accession>
<dbReference type="AlphaFoldDB" id="A0A412K6U4"/>
<proteinExistence type="predicted"/>
<feature type="transmembrane region" description="Helical" evidence="1">
    <location>
        <begin position="147"/>
        <end position="166"/>
    </location>
</feature>
<feature type="transmembrane region" description="Helical" evidence="1">
    <location>
        <begin position="235"/>
        <end position="267"/>
    </location>
</feature>
<feature type="transmembrane region" description="Helical" evidence="1">
    <location>
        <begin position="114"/>
        <end position="135"/>
    </location>
</feature>
<keyword evidence="1" id="KW-0472">Membrane</keyword>
<sequence length="456" mass="51531">MYRPMTDNATDKARYSTPASRPIYIRHLDVTDRSDYLLYAALALLPVDGTVLGWYMPFWTPISPWLLMLYTALNWRLIPQVYRRFRTFFLFPLLLVALSSFGWFTVAFHPLPALWSLLGIGGALACLASLGIAVTIKHLDWRQMIRIILIAYWFAFAVGVVQFLSIKLDITFVRDWFSDLMSREYITADSAWGGNRPQFLFAEPSYIGMHLYGVLLPLMWLMRRRDRIYARRLRDLIIVFAAGSIIMGAGVRIILDTGVALVIAIIVDTDFKNHKQARLAWGTFGVMAVAGVAVALLNSRIRAILAQGPLLGDDSTSARISQTMTPLVALIKHPANLLLGFGSGNIVEANRQGTTAAYAILNGPDAKVPWWVWKSLTPTNVFTMSSYTSFITEFGLIGFIVLVSIILRYITRQHAWSKTTTYWLILTAYLYLQFEGYAFYVIPLLIWASPKIEGRC</sequence>
<keyword evidence="1" id="KW-1133">Transmembrane helix</keyword>
<feature type="transmembrane region" description="Helical" evidence="1">
    <location>
        <begin position="390"/>
        <end position="410"/>
    </location>
</feature>
<feature type="transmembrane region" description="Helical" evidence="1">
    <location>
        <begin position="205"/>
        <end position="223"/>
    </location>
</feature>
<feature type="transmembrane region" description="Helical" evidence="1">
    <location>
        <begin position="62"/>
        <end position="78"/>
    </location>
</feature>
<feature type="transmembrane region" description="Helical" evidence="1">
    <location>
        <begin position="422"/>
        <end position="448"/>
    </location>
</feature>
<feature type="transmembrane region" description="Helical" evidence="1">
    <location>
        <begin position="90"/>
        <end position="108"/>
    </location>
</feature>
<keyword evidence="1" id="KW-0812">Transmembrane</keyword>
<dbReference type="EMBL" id="QRVT01000004">
    <property type="protein sequence ID" value="RGS64395.1"/>
    <property type="molecule type" value="Genomic_DNA"/>
</dbReference>
<dbReference type="Proteomes" id="UP000285462">
    <property type="component" value="Unassembled WGS sequence"/>
</dbReference>
<reference evidence="2 3" key="1">
    <citation type="submission" date="2018-08" db="EMBL/GenBank/DDBJ databases">
        <title>A genome reference for cultivated species of the human gut microbiota.</title>
        <authorList>
            <person name="Zou Y."/>
            <person name="Xue W."/>
            <person name="Luo G."/>
        </authorList>
    </citation>
    <scope>NUCLEOTIDE SEQUENCE [LARGE SCALE GENOMIC DNA]</scope>
    <source>
        <strain evidence="2 3">AF21-27</strain>
    </source>
</reference>
<feature type="transmembrane region" description="Helical" evidence="1">
    <location>
        <begin position="279"/>
        <end position="297"/>
    </location>
</feature>
<feature type="transmembrane region" description="Helical" evidence="1">
    <location>
        <begin position="36"/>
        <end position="56"/>
    </location>
</feature>
<evidence type="ECO:0000256" key="1">
    <source>
        <dbReference type="SAM" id="Phobius"/>
    </source>
</evidence>
<comment type="caution">
    <text evidence="2">The sequence shown here is derived from an EMBL/GenBank/DDBJ whole genome shotgun (WGS) entry which is preliminary data.</text>
</comment>
<name>A0A412K6U4_BIFAD</name>
<evidence type="ECO:0000313" key="2">
    <source>
        <dbReference type="EMBL" id="RGS64395.1"/>
    </source>
</evidence>